<protein>
    <submittedName>
        <fullName evidence="1">Phage tail protein</fullName>
    </submittedName>
</protein>
<dbReference type="EMBL" id="CYZV01000008">
    <property type="protein sequence ID" value="CUN87429.1"/>
    <property type="molecule type" value="Genomic_DNA"/>
</dbReference>
<dbReference type="AlphaFoldDB" id="A0A174AHR1"/>
<dbReference type="OrthoDB" id="9955269at2"/>
<proteinExistence type="predicted"/>
<dbReference type="RefSeq" id="WP_055275670.1">
    <property type="nucleotide sequence ID" value="NZ_CYZV01000008.1"/>
</dbReference>
<evidence type="ECO:0000313" key="2">
    <source>
        <dbReference type="Proteomes" id="UP000095558"/>
    </source>
</evidence>
<organism evidence="1 2">
    <name type="scientific">Clostridium disporicum</name>
    <dbReference type="NCBI Taxonomy" id="84024"/>
    <lineage>
        <taxon>Bacteria</taxon>
        <taxon>Bacillati</taxon>
        <taxon>Bacillota</taxon>
        <taxon>Clostridia</taxon>
        <taxon>Eubacteriales</taxon>
        <taxon>Clostridiaceae</taxon>
        <taxon>Clostridium</taxon>
    </lineage>
</organism>
<name>A0A174AHR1_9CLOT</name>
<dbReference type="Proteomes" id="UP000095558">
    <property type="component" value="Unassembled WGS sequence"/>
</dbReference>
<reference evidence="1 2" key="1">
    <citation type="submission" date="2015-09" db="EMBL/GenBank/DDBJ databases">
        <authorList>
            <consortium name="Pathogen Informatics"/>
        </authorList>
    </citation>
    <scope>NUCLEOTIDE SEQUENCE [LARGE SCALE GENOMIC DNA]</scope>
    <source>
        <strain evidence="1 2">2789STDY5834855</strain>
    </source>
</reference>
<gene>
    <name evidence="1" type="ORF">ERS852470_00913</name>
</gene>
<sequence>MINTYKNKNSIIYNGRNLSQLYDLYVVDEDIELESGLGVTQSVNQSNGALINLEKENFTFSLKFIRKINRKVASLDGIYLGRPFMEEVTRVFYNTSKDGINILEIGGKAYYVSPTSGSLKRYSRSVSEFTIEFESLSPYCYSPIMINSIRVLSDNSPKEISITNRGNDTYLELEVECVSPGTLTLNNNGEELVINANAGDVIKVDGDTAEASNYGKVAGNIRDSLMLVYGANNITLTTDGDFKVVFRHQCEMNLC</sequence>
<evidence type="ECO:0000313" key="1">
    <source>
        <dbReference type="EMBL" id="CUN87429.1"/>
    </source>
</evidence>
<accession>A0A174AHR1</accession>